<feature type="domain" description="3-beta hydroxysteroid dehydrogenase/isomerase" evidence="5">
    <location>
        <begin position="106"/>
        <end position="375"/>
    </location>
</feature>
<feature type="transmembrane region" description="Helical" evidence="4">
    <location>
        <begin position="464"/>
        <end position="487"/>
    </location>
</feature>
<dbReference type="InterPro" id="IPR036291">
    <property type="entry name" value="NAD(P)-bd_dom_sf"/>
</dbReference>
<name>A0A9Q0E6S0_9TELE</name>
<evidence type="ECO:0000256" key="1">
    <source>
        <dbReference type="ARBA" id="ARBA00009219"/>
    </source>
</evidence>
<evidence type="ECO:0000259" key="5">
    <source>
        <dbReference type="Pfam" id="PF01073"/>
    </source>
</evidence>
<feature type="region of interest" description="Disordered" evidence="3">
    <location>
        <begin position="23"/>
        <end position="48"/>
    </location>
</feature>
<dbReference type="GO" id="GO:0016616">
    <property type="term" value="F:oxidoreductase activity, acting on the CH-OH group of donors, NAD or NADP as acceptor"/>
    <property type="evidence" value="ECO:0007669"/>
    <property type="project" value="InterPro"/>
</dbReference>
<protein>
    <recommendedName>
        <fullName evidence="5">3-beta hydroxysteroid dehydrogenase/isomerase domain-containing protein</fullName>
    </recommendedName>
</protein>
<dbReference type="OrthoDB" id="2735536at2759"/>
<dbReference type="Pfam" id="PF01073">
    <property type="entry name" value="3Beta_HSD"/>
    <property type="match status" value="1"/>
</dbReference>
<evidence type="ECO:0000256" key="3">
    <source>
        <dbReference type="SAM" id="MobiDB-lite"/>
    </source>
</evidence>
<dbReference type="Gene3D" id="3.40.50.720">
    <property type="entry name" value="NAD(P)-binding Rossmann-like Domain"/>
    <property type="match status" value="1"/>
</dbReference>
<keyword evidence="4" id="KW-0472">Membrane</keyword>
<keyword evidence="7" id="KW-1185">Reference proteome</keyword>
<organism evidence="6 7">
    <name type="scientific">Muraenolepis orangiensis</name>
    <name type="common">Patagonian moray cod</name>
    <dbReference type="NCBI Taxonomy" id="630683"/>
    <lineage>
        <taxon>Eukaryota</taxon>
        <taxon>Metazoa</taxon>
        <taxon>Chordata</taxon>
        <taxon>Craniata</taxon>
        <taxon>Vertebrata</taxon>
        <taxon>Euteleostomi</taxon>
        <taxon>Actinopterygii</taxon>
        <taxon>Neopterygii</taxon>
        <taxon>Teleostei</taxon>
        <taxon>Neoteleostei</taxon>
        <taxon>Acanthomorphata</taxon>
        <taxon>Zeiogadaria</taxon>
        <taxon>Gadariae</taxon>
        <taxon>Gadiformes</taxon>
        <taxon>Muraenolepidoidei</taxon>
        <taxon>Muraenolepididae</taxon>
        <taxon>Muraenolepis</taxon>
    </lineage>
</organism>
<evidence type="ECO:0000313" key="6">
    <source>
        <dbReference type="EMBL" id="KAJ3600301.1"/>
    </source>
</evidence>
<keyword evidence="4" id="KW-1133">Transmembrane helix</keyword>
<dbReference type="PANTHER" id="PTHR43245:SF51">
    <property type="entry name" value="SHORT CHAIN DEHYDROGENASE_REDUCTASE FAMILY 42E, MEMBER 2"/>
    <property type="match status" value="1"/>
</dbReference>
<proteinExistence type="inferred from homology"/>
<dbReference type="InterPro" id="IPR050177">
    <property type="entry name" value="Lipid_A_modif_metabolic_enz"/>
</dbReference>
<dbReference type="PANTHER" id="PTHR43245">
    <property type="entry name" value="BIFUNCTIONAL POLYMYXIN RESISTANCE PROTEIN ARNA"/>
    <property type="match status" value="1"/>
</dbReference>
<comment type="similarity">
    <text evidence="1">Belongs to the 3-beta-HSD family.</text>
</comment>
<dbReference type="AlphaFoldDB" id="A0A9Q0E6S0"/>
<sequence>MQIPCPGGVDPLHWCFDPELRRVSPADDRAPTPPPSSPSHPPRAMGRPHRFRACTVSGSKSTSAHRQVASGPVEVRCSTTVGRHGGKVAELGEGASLGSGSSGKVLVTGGGGYFGFRLGAELTSRGMKVILLDVQKPLADLPDGAVFYEGDIRDHVSLYRACDGVECVFHTASYGMSGSEQLKKELVESINVSGTNNVINVCKERGVSRLVYTSTINVAFTGQPIEDGDEESRPCVPLHMYLDHYSRTKSIADQMVRAANGSWLKGGGHLRSCVLRSSGIYGPGERRHFHRMMENQRRGLLGFRFGEARAKMNWVHVDNLVMAHVLAAEALTAQRHGVASGQAYFINDGVSVNVFEWLNPLYTMFGHRKPMVHLPVSLVYLIATILEYLHVALRPIAEIPLLFTRNEVRNVAVSHTFKIDKARRELGFCPKQHDLAESVEQYVRSQPSTTSDPRGLSLPWMPPAMPHTLVLLLLLLFLLLTLALMLLY</sequence>
<keyword evidence="4" id="KW-0812">Transmembrane</keyword>
<feature type="compositionally biased region" description="Pro residues" evidence="3">
    <location>
        <begin position="31"/>
        <end position="41"/>
    </location>
</feature>
<evidence type="ECO:0000256" key="2">
    <source>
        <dbReference type="ARBA" id="ARBA00023002"/>
    </source>
</evidence>
<gene>
    <name evidence="6" type="ORF">NHX12_031286</name>
</gene>
<dbReference type="InterPro" id="IPR002225">
    <property type="entry name" value="3Beta_OHSteriod_DH/Estase"/>
</dbReference>
<dbReference type="GO" id="GO:0006694">
    <property type="term" value="P:steroid biosynthetic process"/>
    <property type="evidence" value="ECO:0007669"/>
    <property type="project" value="InterPro"/>
</dbReference>
<reference evidence="6" key="1">
    <citation type="submission" date="2022-07" db="EMBL/GenBank/DDBJ databases">
        <title>Chromosome-level genome of Muraenolepis orangiensis.</title>
        <authorList>
            <person name="Kim J."/>
        </authorList>
    </citation>
    <scope>NUCLEOTIDE SEQUENCE</scope>
    <source>
        <strain evidence="6">KU_S4_2022</strain>
        <tissue evidence="6">Muscle</tissue>
    </source>
</reference>
<evidence type="ECO:0000256" key="4">
    <source>
        <dbReference type="SAM" id="Phobius"/>
    </source>
</evidence>
<keyword evidence="2" id="KW-0560">Oxidoreductase</keyword>
<dbReference type="SUPFAM" id="SSF51735">
    <property type="entry name" value="NAD(P)-binding Rossmann-fold domains"/>
    <property type="match status" value="1"/>
</dbReference>
<accession>A0A9Q0E6S0</accession>
<evidence type="ECO:0000313" key="7">
    <source>
        <dbReference type="Proteomes" id="UP001148018"/>
    </source>
</evidence>
<dbReference type="EMBL" id="JANIIK010000047">
    <property type="protein sequence ID" value="KAJ3600301.1"/>
    <property type="molecule type" value="Genomic_DNA"/>
</dbReference>
<dbReference type="Proteomes" id="UP001148018">
    <property type="component" value="Unassembled WGS sequence"/>
</dbReference>
<comment type="caution">
    <text evidence="6">The sequence shown here is derived from an EMBL/GenBank/DDBJ whole genome shotgun (WGS) entry which is preliminary data.</text>
</comment>